<keyword evidence="2" id="KW-1185">Reference proteome</keyword>
<evidence type="ECO:0000313" key="1">
    <source>
        <dbReference type="EMBL" id="KAJ8676296.1"/>
    </source>
</evidence>
<protein>
    <submittedName>
        <fullName evidence="1">Uncharacterized protein</fullName>
    </submittedName>
</protein>
<accession>A0ACC2NYQ4</accession>
<sequence length="349" mass="39508">MTSNNEQIDDVHSLIHSKDDSSTIIWTIYQPIRGKPHNSVDFFTGVNDEFTWYLRFSTFIVNRPGYSNDQFCKLELFLKDSKSVQPCKVGVDLCIQGCPNGTLNNFGRHLSVVQSTNAVAEVTVLASEVRTVYENPNASGGLNIHCRIRNYDSCVTPRFLTSDILGMHIAEPGLSKDFRKILESGKLCDIDLVVNKQKFHAHKIVLASRSPVFMAMFENDMQEKLSNEINIPDVDPDVMEKFLSYIYTNQVKNIESFAEGLIAAADKYQVDGLKTLASRAIVKKMNKENVIESLILADLHHVDELKKHALHFIARHMKNLKEIKGFNTLASTYPALLEDILIFMSERHV</sequence>
<comment type="caution">
    <text evidence="1">The sequence shown here is derived from an EMBL/GenBank/DDBJ whole genome shotgun (WGS) entry which is preliminary data.</text>
</comment>
<dbReference type="EMBL" id="CM056742">
    <property type="protein sequence ID" value="KAJ8676296.1"/>
    <property type="molecule type" value="Genomic_DNA"/>
</dbReference>
<dbReference type="Proteomes" id="UP001239111">
    <property type="component" value="Chromosome 2"/>
</dbReference>
<name>A0ACC2NYQ4_9HYME</name>
<reference evidence="1" key="1">
    <citation type="submission" date="2023-04" db="EMBL/GenBank/DDBJ databases">
        <title>A chromosome-level genome assembly of the parasitoid wasp Eretmocerus hayati.</title>
        <authorList>
            <person name="Zhong Y."/>
            <person name="Liu S."/>
            <person name="Liu Y."/>
        </authorList>
    </citation>
    <scope>NUCLEOTIDE SEQUENCE</scope>
    <source>
        <strain evidence="1">ZJU_SS_LIU_2023</strain>
    </source>
</reference>
<gene>
    <name evidence="1" type="ORF">QAD02_012083</name>
</gene>
<proteinExistence type="predicted"/>
<evidence type="ECO:0000313" key="2">
    <source>
        <dbReference type="Proteomes" id="UP001239111"/>
    </source>
</evidence>
<organism evidence="1 2">
    <name type="scientific">Eretmocerus hayati</name>
    <dbReference type="NCBI Taxonomy" id="131215"/>
    <lineage>
        <taxon>Eukaryota</taxon>
        <taxon>Metazoa</taxon>
        <taxon>Ecdysozoa</taxon>
        <taxon>Arthropoda</taxon>
        <taxon>Hexapoda</taxon>
        <taxon>Insecta</taxon>
        <taxon>Pterygota</taxon>
        <taxon>Neoptera</taxon>
        <taxon>Endopterygota</taxon>
        <taxon>Hymenoptera</taxon>
        <taxon>Apocrita</taxon>
        <taxon>Proctotrupomorpha</taxon>
        <taxon>Chalcidoidea</taxon>
        <taxon>Aphelinidae</taxon>
        <taxon>Aphelininae</taxon>
        <taxon>Eretmocerus</taxon>
    </lineage>
</organism>